<comment type="similarity">
    <text evidence="1">Belongs to the SorC transcriptional regulatory family.</text>
</comment>
<keyword evidence="4" id="KW-0804">Transcription</keyword>
<evidence type="ECO:0000313" key="6">
    <source>
        <dbReference type="EMBL" id="SEN10099.1"/>
    </source>
</evidence>
<keyword evidence="2" id="KW-0805">Transcription regulation</keyword>
<dbReference type="InterPro" id="IPR007324">
    <property type="entry name" value="Sugar-bd_dom_put"/>
</dbReference>
<dbReference type="Gene3D" id="3.40.50.1360">
    <property type="match status" value="1"/>
</dbReference>
<evidence type="ECO:0000256" key="1">
    <source>
        <dbReference type="ARBA" id="ARBA00010466"/>
    </source>
</evidence>
<dbReference type="STRING" id="933059.SAMN04488103_103117"/>
<keyword evidence="7" id="KW-1185">Reference proteome</keyword>
<dbReference type="PANTHER" id="PTHR34294:SF1">
    <property type="entry name" value="TRANSCRIPTIONAL REGULATOR LSRR"/>
    <property type="match status" value="1"/>
</dbReference>
<name>A0A1H8DS70_9RHOB</name>
<dbReference type="RefSeq" id="WP_091300160.1">
    <property type="nucleotide sequence ID" value="NZ_FOCE01000003.1"/>
</dbReference>
<dbReference type="GO" id="GO:0030246">
    <property type="term" value="F:carbohydrate binding"/>
    <property type="evidence" value="ECO:0007669"/>
    <property type="project" value="InterPro"/>
</dbReference>
<dbReference type="AlphaFoldDB" id="A0A1H8DS70"/>
<dbReference type="InterPro" id="IPR037171">
    <property type="entry name" value="NagB/RpiA_transferase-like"/>
</dbReference>
<dbReference type="Pfam" id="PF04198">
    <property type="entry name" value="Sugar-bind"/>
    <property type="match status" value="1"/>
</dbReference>
<feature type="domain" description="Sugar-binding" evidence="5">
    <location>
        <begin position="74"/>
        <end position="324"/>
    </location>
</feature>
<sequence>MAPRNAYATRLPVDDQRDHLMVQVAKLYFDMDRTQAQIAADLGLTRWQVARLLSEAREEGIVRIEITPRAGRRTGLELALQQRFALHEAVVVPMGASPDPALRLEAVAQAAANHLAALSPRPALVGLSWGRTMSAVARALPAGWAPGAHFVLVNGSITLHATSARNAAVAEEFAQSAGGSASLLPVPAILGRAATRLALEDDPVVARVLALAREAPVACFGMGGMGAGSAFVTSGYLTEAEIARLRDLGAVGDILGRFVDAQGRIVDADLDARTIGLPLSALQAKAHRIGITTGPDKYAIAAAALRAGLLTALVTDEATARTLLDAPEPGARQDTA</sequence>
<evidence type="ECO:0000313" key="7">
    <source>
        <dbReference type="Proteomes" id="UP000198761"/>
    </source>
</evidence>
<accession>A0A1H8DS70</accession>
<dbReference type="Proteomes" id="UP000198761">
    <property type="component" value="Unassembled WGS sequence"/>
</dbReference>
<keyword evidence="3" id="KW-0238">DNA-binding</keyword>
<dbReference type="InterPro" id="IPR036388">
    <property type="entry name" value="WH-like_DNA-bd_sf"/>
</dbReference>
<gene>
    <name evidence="6" type="ORF">SAMN04488103_103117</name>
</gene>
<protein>
    <submittedName>
        <fullName evidence="6">Deoxyribonucleoside regulator</fullName>
    </submittedName>
</protein>
<evidence type="ECO:0000259" key="5">
    <source>
        <dbReference type="Pfam" id="PF04198"/>
    </source>
</evidence>
<proteinExistence type="inferred from homology"/>
<dbReference type="Gene3D" id="1.10.10.10">
    <property type="entry name" value="Winged helix-like DNA-binding domain superfamily/Winged helix DNA-binding domain"/>
    <property type="match status" value="1"/>
</dbReference>
<dbReference type="OrthoDB" id="9808171at2"/>
<dbReference type="EMBL" id="FOCE01000003">
    <property type="protein sequence ID" value="SEN10099.1"/>
    <property type="molecule type" value="Genomic_DNA"/>
</dbReference>
<dbReference type="SUPFAM" id="SSF100950">
    <property type="entry name" value="NagB/RpiA/CoA transferase-like"/>
    <property type="match status" value="1"/>
</dbReference>
<dbReference type="PANTHER" id="PTHR34294">
    <property type="entry name" value="TRANSCRIPTIONAL REGULATOR-RELATED"/>
    <property type="match status" value="1"/>
</dbReference>
<reference evidence="6 7" key="1">
    <citation type="submission" date="2016-10" db="EMBL/GenBank/DDBJ databases">
        <authorList>
            <person name="de Groot N.N."/>
        </authorList>
    </citation>
    <scope>NUCLEOTIDE SEQUENCE [LARGE SCALE GENOMIC DNA]</scope>
    <source>
        <strain evidence="6 7">DSM 3857</strain>
    </source>
</reference>
<evidence type="ECO:0000256" key="3">
    <source>
        <dbReference type="ARBA" id="ARBA00023125"/>
    </source>
</evidence>
<dbReference type="InterPro" id="IPR051054">
    <property type="entry name" value="SorC_transcr_regulators"/>
</dbReference>
<evidence type="ECO:0000256" key="4">
    <source>
        <dbReference type="ARBA" id="ARBA00023163"/>
    </source>
</evidence>
<evidence type="ECO:0000256" key="2">
    <source>
        <dbReference type="ARBA" id="ARBA00023015"/>
    </source>
</evidence>
<organism evidence="6 7">
    <name type="scientific">Gemmobacter aquatilis</name>
    <dbReference type="NCBI Taxonomy" id="933059"/>
    <lineage>
        <taxon>Bacteria</taxon>
        <taxon>Pseudomonadati</taxon>
        <taxon>Pseudomonadota</taxon>
        <taxon>Alphaproteobacteria</taxon>
        <taxon>Rhodobacterales</taxon>
        <taxon>Paracoccaceae</taxon>
        <taxon>Gemmobacter</taxon>
    </lineage>
</organism>
<dbReference type="GO" id="GO:0003677">
    <property type="term" value="F:DNA binding"/>
    <property type="evidence" value="ECO:0007669"/>
    <property type="project" value="UniProtKB-KW"/>
</dbReference>